<reference evidence="2" key="2">
    <citation type="submission" date="2020-11" db="EMBL/GenBank/DDBJ databases">
        <authorList>
            <person name="McCartney M.A."/>
            <person name="Auch B."/>
            <person name="Kono T."/>
            <person name="Mallez S."/>
            <person name="Becker A."/>
            <person name="Gohl D.M."/>
            <person name="Silverstein K.A.T."/>
            <person name="Koren S."/>
            <person name="Bechman K.B."/>
            <person name="Herman A."/>
            <person name="Abrahante J.E."/>
            <person name="Garbe J."/>
        </authorList>
    </citation>
    <scope>NUCLEOTIDE SEQUENCE</scope>
    <source>
        <strain evidence="2">Duluth1</strain>
        <tissue evidence="2">Whole animal</tissue>
    </source>
</reference>
<reference evidence="2" key="1">
    <citation type="journal article" date="2019" name="bioRxiv">
        <title>The Genome of the Zebra Mussel, Dreissena polymorpha: A Resource for Invasive Species Research.</title>
        <authorList>
            <person name="McCartney M.A."/>
            <person name="Auch B."/>
            <person name="Kono T."/>
            <person name="Mallez S."/>
            <person name="Zhang Y."/>
            <person name="Obille A."/>
            <person name="Becker A."/>
            <person name="Abrahante J.E."/>
            <person name="Garbe J."/>
            <person name="Badalamenti J.P."/>
            <person name="Herman A."/>
            <person name="Mangelson H."/>
            <person name="Liachko I."/>
            <person name="Sullivan S."/>
            <person name="Sone E.D."/>
            <person name="Koren S."/>
            <person name="Silverstein K.A.T."/>
            <person name="Beckman K.B."/>
            <person name="Gohl D.M."/>
        </authorList>
    </citation>
    <scope>NUCLEOTIDE SEQUENCE</scope>
    <source>
        <strain evidence="2">Duluth1</strain>
        <tissue evidence="2">Whole animal</tissue>
    </source>
</reference>
<accession>A0A9D4IVM9</accession>
<protein>
    <submittedName>
        <fullName evidence="2">Uncharacterized protein</fullName>
    </submittedName>
</protein>
<keyword evidence="3" id="KW-1185">Reference proteome</keyword>
<evidence type="ECO:0000313" key="2">
    <source>
        <dbReference type="EMBL" id="KAH3786574.1"/>
    </source>
</evidence>
<feature type="region of interest" description="Disordered" evidence="1">
    <location>
        <begin position="1"/>
        <end position="28"/>
    </location>
</feature>
<sequence length="89" mass="10651">MTSQDSSSRRIVIHRGSEKRPYMTSQDSKQQTYCHSSWFRETFIHDVTRLKQQTYCHSSWFRETSIHDVTRLQAADVLSFFMVPRNVYT</sequence>
<evidence type="ECO:0000256" key="1">
    <source>
        <dbReference type="SAM" id="MobiDB-lite"/>
    </source>
</evidence>
<name>A0A9D4IVM9_DREPO</name>
<dbReference type="Proteomes" id="UP000828390">
    <property type="component" value="Unassembled WGS sequence"/>
</dbReference>
<organism evidence="2 3">
    <name type="scientific">Dreissena polymorpha</name>
    <name type="common">Zebra mussel</name>
    <name type="synonym">Mytilus polymorpha</name>
    <dbReference type="NCBI Taxonomy" id="45954"/>
    <lineage>
        <taxon>Eukaryota</taxon>
        <taxon>Metazoa</taxon>
        <taxon>Spiralia</taxon>
        <taxon>Lophotrochozoa</taxon>
        <taxon>Mollusca</taxon>
        <taxon>Bivalvia</taxon>
        <taxon>Autobranchia</taxon>
        <taxon>Heteroconchia</taxon>
        <taxon>Euheterodonta</taxon>
        <taxon>Imparidentia</taxon>
        <taxon>Neoheterodontei</taxon>
        <taxon>Myida</taxon>
        <taxon>Dreissenoidea</taxon>
        <taxon>Dreissenidae</taxon>
        <taxon>Dreissena</taxon>
    </lineage>
</organism>
<comment type="caution">
    <text evidence="2">The sequence shown here is derived from an EMBL/GenBank/DDBJ whole genome shotgun (WGS) entry which is preliminary data.</text>
</comment>
<dbReference type="AlphaFoldDB" id="A0A9D4IVM9"/>
<dbReference type="EMBL" id="JAIWYP010000008">
    <property type="protein sequence ID" value="KAH3786574.1"/>
    <property type="molecule type" value="Genomic_DNA"/>
</dbReference>
<gene>
    <name evidence="2" type="ORF">DPMN_164681</name>
</gene>
<evidence type="ECO:0000313" key="3">
    <source>
        <dbReference type="Proteomes" id="UP000828390"/>
    </source>
</evidence>
<proteinExistence type="predicted"/>